<dbReference type="STRING" id="930990.A0A067LWT8"/>
<accession>A0A067LWT8</accession>
<feature type="compositionally biased region" description="Basic and acidic residues" evidence="1">
    <location>
        <begin position="47"/>
        <end position="56"/>
    </location>
</feature>
<feature type="region of interest" description="Disordered" evidence="1">
    <location>
        <begin position="29"/>
        <end position="56"/>
    </location>
</feature>
<gene>
    <name evidence="2" type="ORF">BOTBODRAFT_596818</name>
</gene>
<dbReference type="AlphaFoldDB" id="A0A067LWT8"/>
<dbReference type="HOGENOM" id="CLU_080764_0_1_1"/>
<dbReference type="EMBL" id="KL198103">
    <property type="protein sequence ID" value="KDQ07669.1"/>
    <property type="molecule type" value="Genomic_DNA"/>
</dbReference>
<sequence>MMIAPVFPPFSRFAVRSYITRAHPLPHRYISTTPRLSEPPKPPTQTGEKHLSDKSFEDPTRPGLWYHFVPAPNPISKDTGAFACTLLESPPKTPDSATVLGLLPAVEGAGLRDFKENKKFLDLLHDSLERALKEGADEAITAEATQRNEGWMHINDARNIPAPERVGDADDIIASVRVEKGKVLSETYERMPSYRICTADGLTTLSEGLTKYLQKTLQQKHAEESK</sequence>
<dbReference type="Proteomes" id="UP000027195">
    <property type="component" value="Unassembled WGS sequence"/>
</dbReference>
<dbReference type="PANTHER" id="PTHR37331:SF1">
    <property type="entry name" value="YALI0F11671P"/>
    <property type="match status" value="1"/>
</dbReference>
<reference evidence="3" key="1">
    <citation type="journal article" date="2014" name="Proc. Natl. Acad. Sci. U.S.A.">
        <title>Extensive sampling of basidiomycete genomes demonstrates inadequacy of the white-rot/brown-rot paradigm for wood decay fungi.</title>
        <authorList>
            <person name="Riley R."/>
            <person name="Salamov A.A."/>
            <person name="Brown D.W."/>
            <person name="Nagy L.G."/>
            <person name="Floudas D."/>
            <person name="Held B.W."/>
            <person name="Levasseur A."/>
            <person name="Lombard V."/>
            <person name="Morin E."/>
            <person name="Otillar R."/>
            <person name="Lindquist E.A."/>
            <person name="Sun H."/>
            <person name="LaButti K.M."/>
            <person name="Schmutz J."/>
            <person name="Jabbour D."/>
            <person name="Luo H."/>
            <person name="Baker S.E."/>
            <person name="Pisabarro A.G."/>
            <person name="Walton J.D."/>
            <person name="Blanchette R.A."/>
            <person name="Henrissat B."/>
            <person name="Martin F."/>
            <person name="Cullen D."/>
            <person name="Hibbett D.S."/>
            <person name="Grigoriev I.V."/>
        </authorList>
    </citation>
    <scope>NUCLEOTIDE SEQUENCE [LARGE SCALE GENOMIC DNA]</scope>
    <source>
        <strain evidence="3">FD-172 SS1</strain>
    </source>
</reference>
<keyword evidence="3" id="KW-1185">Reference proteome</keyword>
<dbReference type="InParanoid" id="A0A067LWT8"/>
<proteinExistence type="predicted"/>
<dbReference type="PANTHER" id="PTHR37331">
    <property type="entry name" value="YALI0F11671P"/>
    <property type="match status" value="1"/>
</dbReference>
<dbReference type="OrthoDB" id="5397701at2759"/>
<evidence type="ECO:0000256" key="1">
    <source>
        <dbReference type="SAM" id="MobiDB-lite"/>
    </source>
</evidence>
<evidence type="ECO:0000313" key="2">
    <source>
        <dbReference type="EMBL" id="KDQ07669.1"/>
    </source>
</evidence>
<evidence type="ECO:0000313" key="3">
    <source>
        <dbReference type="Proteomes" id="UP000027195"/>
    </source>
</evidence>
<name>A0A067LWT8_BOTB1</name>
<organism evidence="2 3">
    <name type="scientific">Botryobasidium botryosum (strain FD-172 SS1)</name>
    <dbReference type="NCBI Taxonomy" id="930990"/>
    <lineage>
        <taxon>Eukaryota</taxon>
        <taxon>Fungi</taxon>
        <taxon>Dikarya</taxon>
        <taxon>Basidiomycota</taxon>
        <taxon>Agaricomycotina</taxon>
        <taxon>Agaricomycetes</taxon>
        <taxon>Cantharellales</taxon>
        <taxon>Botryobasidiaceae</taxon>
        <taxon>Botryobasidium</taxon>
    </lineage>
</organism>
<protein>
    <submittedName>
        <fullName evidence="2">Uncharacterized protein</fullName>
    </submittedName>
</protein>